<sequence length="140" mass="15924">RSSGGKQQLEGRLISTQQFHVRVKSPTSEWEYYHSYTMDLMYNKKVYRVPFKGPLISCNQKMDQVAFISVPEEIEIEYGLGGVPSCLAWSPDGIALVIGMNTCVYHIIDAEAGMREMALESIVKLWRIPGLVTELYLNFD</sequence>
<evidence type="ECO:0000313" key="2">
    <source>
        <dbReference type="Proteomes" id="UP001432322"/>
    </source>
</evidence>
<comment type="caution">
    <text evidence="1">The sequence shown here is derived from an EMBL/GenBank/DDBJ whole genome shotgun (WGS) entry which is preliminary data.</text>
</comment>
<protein>
    <submittedName>
        <fullName evidence="1">Uncharacterized protein</fullName>
    </submittedName>
</protein>
<organism evidence="1 2">
    <name type="scientific">Pristionchus fissidentatus</name>
    <dbReference type="NCBI Taxonomy" id="1538716"/>
    <lineage>
        <taxon>Eukaryota</taxon>
        <taxon>Metazoa</taxon>
        <taxon>Ecdysozoa</taxon>
        <taxon>Nematoda</taxon>
        <taxon>Chromadorea</taxon>
        <taxon>Rhabditida</taxon>
        <taxon>Rhabditina</taxon>
        <taxon>Diplogasteromorpha</taxon>
        <taxon>Diplogasteroidea</taxon>
        <taxon>Neodiplogasteridae</taxon>
        <taxon>Pristionchus</taxon>
    </lineage>
</organism>
<dbReference type="AlphaFoldDB" id="A0AAV5VR61"/>
<feature type="non-terminal residue" evidence="1">
    <location>
        <position position="140"/>
    </location>
</feature>
<feature type="non-terminal residue" evidence="1">
    <location>
        <position position="1"/>
    </location>
</feature>
<keyword evidence="2" id="KW-1185">Reference proteome</keyword>
<dbReference type="Proteomes" id="UP001432322">
    <property type="component" value="Unassembled WGS sequence"/>
</dbReference>
<accession>A0AAV5VR61</accession>
<proteinExistence type="predicted"/>
<gene>
    <name evidence="1" type="ORF">PFISCL1PPCAC_12131</name>
</gene>
<reference evidence="1" key="1">
    <citation type="submission" date="2023-10" db="EMBL/GenBank/DDBJ databases">
        <title>Genome assembly of Pristionchus species.</title>
        <authorList>
            <person name="Yoshida K."/>
            <person name="Sommer R.J."/>
        </authorList>
    </citation>
    <scope>NUCLEOTIDE SEQUENCE</scope>
    <source>
        <strain evidence="1">RS5133</strain>
    </source>
</reference>
<evidence type="ECO:0000313" key="1">
    <source>
        <dbReference type="EMBL" id="GMT20834.1"/>
    </source>
</evidence>
<dbReference type="EMBL" id="BTSY01000003">
    <property type="protein sequence ID" value="GMT20834.1"/>
    <property type="molecule type" value="Genomic_DNA"/>
</dbReference>
<name>A0AAV5VR61_9BILA</name>